<dbReference type="AlphaFoldDB" id="A0A1X7HFH0"/>
<accession>A0A1X7HFH0</accession>
<keyword evidence="3" id="KW-1185">Reference proteome</keyword>
<keyword evidence="1" id="KW-0472">Membrane</keyword>
<name>A0A1X7HFH0_9BACL</name>
<sequence length="42" mass="4671">MIVLKMVSGDKNIVTIEAANYAAFIVMISFPTNDKNFVTYSI</sequence>
<evidence type="ECO:0000313" key="2">
    <source>
        <dbReference type="EMBL" id="SMF85622.1"/>
    </source>
</evidence>
<keyword evidence="1" id="KW-0812">Transmembrane</keyword>
<organism evidence="2 3">
    <name type="scientific">Paenibacillus uliginis N3/975</name>
    <dbReference type="NCBI Taxonomy" id="1313296"/>
    <lineage>
        <taxon>Bacteria</taxon>
        <taxon>Bacillati</taxon>
        <taxon>Bacillota</taxon>
        <taxon>Bacilli</taxon>
        <taxon>Bacillales</taxon>
        <taxon>Paenibacillaceae</taxon>
        <taxon>Paenibacillus</taxon>
    </lineage>
</organism>
<keyword evidence="1" id="KW-1133">Transmembrane helix</keyword>
<gene>
    <name evidence="2" type="ORF">SAMN05661091_3084</name>
</gene>
<dbReference type="EMBL" id="LT840184">
    <property type="protein sequence ID" value="SMF85622.1"/>
    <property type="molecule type" value="Genomic_DNA"/>
</dbReference>
<evidence type="ECO:0000256" key="1">
    <source>
        <dbReference type="SAM" id="Phobius"/>
    </source>
</evidence>
<dbReference type="STRING" id="1313296.SAMN05661091_3084"/>
<reference evidence="2 3" key="1">
    <citation type="submission" date="2017-04" db="EMBL/GenBank/DDBJ databases">
        <authorList>
            <person name="Afonso C.L."/>
            <person name="Miller P.J."/>
            <person name="Scott M.A."/>
            <person name="Spackman E."/>
            <person name="Goraichik I."/>
            <person name="Dimitrov K.M."/>
            <person name="Suarez D.L."/>
            <person name="Swayne D.E."/>
        </authorList>
    </citation>
    <scope>NUCLEOTIDE SEQUENCE [LARGE SCALE GENOMIC DNA]</scope>
    <source>
        <strain evidence="2 3">N3/975</strain>
    </source>
</reference>
<protein>
    <submittedName>
        <fullName evidence="2">Uncharacterized protein</fullName>
    </submittedName>
</protein>
<proteinExistence type="predicted"/>
<feature type="transmembrane region" description="Helical" evidence="1">
    <location>
        <begin position="12"/>
        <end position="30"/>
    </location>
</feature>
<dbReference type="Proteomes" id="UP000192940">
    <property type="component" value="Chromosome I"/>
</dbReference>
<evidence type="ECO:0000313" key="3">
    <source>
        <dbReference type="Proteomes" id="UP000192940"/>
    </source>
</evidence>